<name>A0A242N2G4_CABSO</name>
<sequence>MFVHGGAQCTSTAFRANVQKASKKQKRFRRKTMPTTPSTTACQCGTCGYCRAARLGARRGNIVQPDLELVAVPRDESFKVWSHGYPYRTVRWHFHPEYEIQVITSTTGKYFVGDYIGTFEPGNLVMTGPNLPHNWVSSVPAGDRVDERCLILQFDAGLVERGIEIFPELRRVQPLLNAAQWGVLFTPKTGAAAEPIMREMLGAQGMRRINLFVGLLDLLVQSPEPIKLASAAYCSDPAHYAETRINHVLSYIGKNLSQELRETELAELAGQSASAFSRYFRRHTGVPFVQYVNRLRINLACQLLMSGELSITDICYQVGFNNMSNFNRQFLMIKEMSPSRWRAYQQLNAASAIEEPELTHALEALR</sequence>
<dbReference type="InterPro" id="IPR014710">
    <property type="entry name" value="RmlC-like_jellyroll"/>
</dbReference>
<dbReference type="Pfam" id="PF12833">
    <property type="entry name" value="HTH_18"/>
    <property type="match status" value="1"/>
</dbReference>
<dbReference type="PROSITE" id="PS00041">
    <property type="entry name" value="HTH_ARAC_FAMILY_1"/>
    <property type="match status" value="1"/>
</dbReference>
<dbReference type="SUPFAM" id="SSF51215">
    <property type="entry name" value="Regulatory protein AraC"/>
    <property type="match status" value="1"/>
</dbReference>
<reference evidence="6 7" key="1">
    <citation type="submission" date="2017-03" db="EMBL/GenBank/DDBJ databases">
        <title>Genome analysis of strain PAMC 26577.</title>
        <authorList>
            <person name="Oh H.-M."/>
            <person name="Yang J.-A."/>
        </authorList>
    </citation>
    <scope>NUCLEOTIDE SEQUENCE [LARGE SCALE GENOMIC DNA]</scope>
    <source>
        <strain evidence="6 7">PAMC 26577</strain>
    </source>
</reference>
<gene>
    <name evidence="6" type="ORF">PAMC26577_07005</name>
</gene>
<dbReference type="SUPFAM" id="SSF46689">
    <property type="entry name" value="Homeodomain-like"/>
    <property type="match status" value="2"/>
</dbReference>
<dbReference type="InterPro" id="IPR018062">
    <property type="entry name" value="HTH_AraC-typ_CS"/>
</dbReference>
<dbReference type="PROSITE" id="PS01124">
    <property type="entry name" value="HTH_ARAC_FAMILY_2"/>
    <property type="match status" value="1"/>
</dbReference>
<evidence type="ECO:0000256" key="3">
    <source>
        <dbReference type="ARBA" id="ARBA00023159"/>
    </source>
</evidence>
<evidence type="ECO:0000256" key="1">
    <source>
        <dbReference type="ARBA" id="ARBA00023015"/>
    </source>
</evidence>
<feature type="domain" description="HTH araC/xylS-type" evidence="5">
    <location>
        <begin position="246"/>
        <end position="344"/>
    </location>
</feature>
<protein>
    <submittedName>
        <fullName evidence="6">Transcriptional regulator of various polyols utilization, AraC family</fullName>
    </submittedName>
</protein>
<dbReference type="GO" id="GO:0003700">
    <property type="term" value="F:DNA-binding transcription factor activity"/>
    <property type="evidence" value="ECO:0007669"/>
    <property type="project" value="InterPro"/>
</dbReference>
<dbReference type="InterPro" id="IPR018060">
    <property type="entry name" value="HTH_AraC"/>
</dbReference>
<keyword evidence="4" id="KW-0804">Transcription</keyword>
<dbReference type="GO" id="GO:0043565">
    <property type="term" value="F:sequence-specific DNA binding"/>
    <property type="evidence" value="ECO:0007669"/>
    <property type="project" value="InterPro"/>
</dbReference>
<dbReference type="PANTHER" id="PTHR46796">
    <property type="entry name" value="HTH-TYPE TRANSCRIPTIONAL ACTIVATOR RHAS-RELATED"/>
    <property type="match status" value="1"/>
</dbReference>
<dbReference type="InterPro" id="IPR037923">
    <property type="entry name" value="HTH-like"/>
</dbReference>
<dbReference type="EMBL" id="NBTZ01000027">
    <property type="protein sequence ID" value="OTP77861.1"/>
    <property type="molecule type" value="Genomic_DNA"/>
</dbReference>
<dbReference type="InterPro" id="IPR009057">
    <property type="entry name" value="Homeodomain-like_sf"/>
</dbReference>
<keyword evidence="2" id="KW-0238">DNA-binding</keyword>
<evidence type="ECO:0000256" key="4">
    <source>
        <dbReference type="ARBA" id="ARBA00023163"/>
    </source>
</evidence>
<dbReference type="Gene3D" id="2.60.120.10">
    <property type="entry name" value="Jelly Rolls"/>
    <property type="match status" value="1"/>
</dbReference>
<evidence type="ECO:0000313" key="7">
    <source>
        <dbReference type="Proteomes" id="UP000195221"/>
    </source>
</evidence>
<organism evidence="6 7">
    <name type="scientific">Caballeronia sordidicola</name>
    <name type="common">Burkholderia sordidicola</name>
    <dbReference type="NCBI Taxonomy" id="196367"/>
    <lineage>
        <taxon>Bacteria</taxon>
        <taxon>Pseudomonadati</taxon>
        <taxon>Pseudomonadota</taxon>
        <taxon>Betaproteobacteria</taxon>
        <taxon>Burkholderiales</taxon>
        <taxon>Burkholderiaceae</taxon>
        <taxon>Caballeronia</taxon>
    </lineage>
</organism>
<keyword evidence="3" id="KW-0010">Activator</keyword>
<dbReference type="CDD" id="cd06976">
    <property type="entry name" value="cupin_MtlR-like_N"/>
    <property type="match status" value="1"/>
</dbReference>
<evidence type="ECO:0000259" key="5">
    <source>
        <dbReference type="PROSITE" id="PS01124"/>
    </source>
</evidence>
<dbReference type="AlphaFoldDB" id="A0A242N2G4"/>
<dbReference type="Proteomes" id="UP000195221">
    <property type="component" value="Unassembled WGS sequence"/>
</dbReference>
<proteinExistence type="predicted"/>
<dbReference type="SMART" id="SM00342">
    <property type="entry name" value="HTH_ARAC"/>
    <property type="match status" value="1"/>
</dbReference>
<evidence type="ECO:0000256" key="2">
    <source>
        <dbReference type="ARBA" id="ARBA00023125"/>
    </source>
</evidence>
<dbReference type="InterPro" id="IPR050204">
    <property type="entry name" value="AraC_XylS_family_regulators"/>
</dbReference>
<comment type="caution">
    <text evidence="6">The sequence shown here is derived from an EMBL/GenBank/DDBJ whole genome shotgun (WGS) entry which is preliminary data.</text>
</comment>
<evidence type="ECO:0000313" key="6">
    <source>
        <dbReference type="EMBL" id="OTP77861.1"/>
    </source>
</evidence>
<accession>A0A242N2G4</accession>
<dbReference type="Gene3D" id="1.10.10.60">
    <property type="entry name" value="Homeodomain-like"/>
    <property type="match status" value="2"/>
</dbReference>
<keyword evidence="1" id="KW-0805">Transcription regulation</keyword>